<keyword evidence="9" id="KW-1185">Reference proteome</keyword>
<name>A0A8J6KBT4_ELECQ</name>
<dbReference type="PANTHER" id="PTHR13077">
    <property type="entry name" value="SELENOPROTEIN F"/>
    <property type="match status" value="1"/>
</dbReference>
<feature type="compositionally biased region" description="Acidic residues" evidence="5">
    <location>
        <begin position="117"/>
        <end position="133"/>
    </location>
</feature>
<evidence type="ECO:0000256" key="3">
    <source>
        <dbReference type="ARBA" id="ARBA00022933"/>
    </source>
</evidence>
<gene>
    <name evidence="8" type="ORF">GDO78_007183</name>
</gene>
<proteinExistence type="inferred from homology"/>
<dbReference type="GO" id="GO:0005788">
    <property type="term" value="C:endoplasmic reticulum lumen"/>
    <property type="evidence" value="ECO:0007669"/>
    <property type="project" value="TreeGrafter"/>
</dbReference>
<dbReference type="InterPro" id="IPR014912">
    <property type="entry name" value="Sep15_SelM_dom"/>
</dbReference>
<feature type="chain" id="PRO_5035215262" description="Selenoprotein M" evidence="6">
    <location>
        <begin position="17"/>
        <end position="133"/>
    </location>
</feature>
<feature type="signal peptide" evidence="6">
    <location>
        <begin position="1"/>
        <end position="16"/>
    </location>
</feature>
<keyword evidence="3" id="KW-0712">Selenocysteine</keyword>
<organism evidence="8 9">
    <name type="scientific">Eleutherodactylus coqui</name>
    <name type="common">Puerto Rican coqui</name>
    <dbReference type="NCBI Taxonomy" id="57060"/>
    <lineage>
        <taxon>Eukaryota</taxon>
        <taxon>Metazoa</taxon>
        <taxon>Chordata</taxon>
        <taxon>Craniata</taxon>
        <taxon>Vertebrata</taxon>
        <taxon>Euteleostomi</taxon>
        <taxon>Amphibia</taxon>
        <taxon>Batrachia</taxon>
        <taxon>Anura</taxon>
        <taxon>Neobatrachia</taxon>
        <taxon>Hyloidea</taxon>
        <taxon>Eleutherodactylidae</taxon>
        <taxon>Eleutherodactylinae</taxon>
        <taxon>Eleutherodactylus</taxon>
        <taxon>Eleutherodactylus</taxon>
    </lineage>
</organism>
<evidence type="ECO:0000313" key="9">
    <source>
        <dbReference type="Proteomes" id="UP000770717"/>
    </source>
</evidence>
<keyword evidence="2 6" id="KW-0732">Signal</keyword>
<dbReference type="Pfam" id="PF08806">
    <property type="entry name" value="Sep15_SelM"/>
    <property type="match status" value="1"/>
</dbReference>
<dbReference type="EMBL" id="WNTK01000003">
    <property type="protein sequence ID" value="KAG9487177.1"/>
    <property type="molecule type" value="Genomic_DNA"/>
</dbReference>
<dbReference type="InterPro" id="IPR038219">
    <property type="entry name" value="Sep15/SelM_sf"/>
</dbReference>
<dbReference type="OrthoDB" id="25165at2759"/>
<dbReference type="Proteomes" id="UP000770717">
    <property type="component" value="Unassembled WGS sequence"/>
</dbReference>
<comment type="caution">
    <text evidence="8">The sequence shown here is derived from an EMBL/GenBank/DDBJ whole genome shotgun (WGS) entry which is preliminary data.</text>
</comment>
<reference evidence="8" key="1">
    <citation type="thesis" date="2020" institute="ProQuest LLC" country="789 East Eisenhower Parkway, Ann Arbor, MI, USA">
        <title>Comparative Genomics and Chromosome Evolution.</title>
        <authorList>
            <person name="Mudd A.B."/>
        </authorList>
    </citation>
    <scope>NUCLEOTIDE SEQUENCE</scope>
    <source>
        <strain evidence="8">HN-11 Male</strain>
        <tissue evidence="8">Kidney and liver</tissue>
    </source>
</reference>
<evidence type="ECO:0000313" key="8">
    <source>
        <dbReference type="EMBL" id="KAG9487177.1"/>
    </source>
</evidence>
<evidence type="ECO:0000256" key="6">
    <source>
        <dbReference type="SAM" id="SignalP"/>
    </source>
</evidence>
<evidence type="ECO:0000256" key="1">
    <source>
        <dbReference type="ARBA" id="ARBA00005742"/>
    </source>
</evidence>
<dbReference type="SUPFAM" id="SSF52833">
    <property type="entry name" value="Thioredoxin-like"/>
    <property type="match status" value="1"/>
</dbReference>
<dbReference type="InterPro" id="IPR036249">
    <property type="entry name" value="Thioredoxin-like_sf"/>
</dbReference>
<dbReference type="InterPro" id="IPR039992">
    <property type="entry name" value="Sep15_SelM"/>
</dbReference>
<feature type="domain" description="Selenoprotein F/M" evidence="7">
    <location>
        <begin position="33"/>
        <end position="92"/>
    </location>
</feature>
<comment type="similarity">
    <text evidence="1">Belongs to the selenoprotein M/F family.</text>
</comment>
<dbReference type="AlphaFoldDB" id="A0A8J6KBT4"/>
<accession>A0A8J6KBT4</accession>
<evidence type="ECO:0000259" key="7">
    <source>
        <dbReference type="Pfam" id="PF08806"/>
    </source>
</evidence>
<sequence length="133" mass="15594">MWLPLLLLGLFQPLLGYEINWDKLKNLARGKVEVKDFVKEDIPLYHNLEMKHIAGADPELVLLSNRYEEIDRIVLTNYRRKEINQLLKDLGFYKKESPDSPVPSEFQRAPARPKTVDDEEGKTIEEEETKEEL</sequence>
<evidence type="ECO:0000256" key="5">
    <source>
        <dbReference type="SAM" id="MobiDB-lite"/>
    </source>
</evidence>
<protein>
    <recommendedName>
        <fullName evidence="4">Selenoprotein M</fullName>
    </recommendedName>
</protein>
<dbReference type="PANTHER" id="PTHR13077:SF7">
    <property type="entry name" value="SELENOPROTEIN M"/>
    <property type="match status" value="1"/>
</dbReference>
<evidence type="ECO:0000256" key="2">
    <source>
        <dbReference type="ARBA" id="ARBA00022729"/>
    </source>
</evidence>
<dbReference type="Gene3D" id="3.40.30.50">
    <property type="entry name" value="Sep15/SelM thioredoxin-like domain, active-site redox motif"/>
    <property type="match status" value="1"/>
</dbReference>
<evidence type="ECO:0000256" key="4">
    <source>
        <dbReference type="ARBA" id="ARBA00040773"/>
    </source>
</evidence>
<dbReference type="GO" id="GO:0016491">
    <property type="term" value="F:oxidoreductase activity"/>
    <property type="evidence" value="ECO:0007669"/>
    <property type="project" value="TreeGrafter"/>
</dbReference>
<feature type="region of interest" description="Disordered" evidence="5">
    <location>
        <begin position="95"/>
        <end position="133"/>
    </location>
</feature>